<dbReference type="InterPro" id="IPR018193">
    <property type="entry name" value="Glyc_kinase_flavodox-like_fold"/>
</dbReference>
<dbReference type="InterPro" id="IPR004381">
    <property type="entry name" value="Glycerate_kinase"/>
</dbReference>
<keyword evidence="2" id="KW-1185">Reference proteome</keyword>
<sequence>MRVIIATDAIGALRSARAGAVLADAWSGAETTVVPIGEAGAGFARAVADQVEVEPSDGVSGGGLTTVVDTPERLLVSVEPPTGEPQLGIDRDASSAALGIALAEALAASPYHAPEVVLDVSANRAHDAGAGLLGALGATANVALDAGVAGLHGVSRVDLRSVRQLLGGRRVTLVVPPGQQGLPLLGLRGITSRFGRDQGWHPELLLATDASLQAFTVAAAPGERETEDWGAAGGLGFVADLLGGRVVTGSAYCAELAGLPRVIRGADLLVTGCSVFDFAERGGGVVARIARLGESSNVPVILIAGEVVIGSREMRSMGIESAYGVRESRVDQPVGDVAPVELAATVNRVARSWTW</sequence>
<keyword evidence="1" id="KW-0808">Transferase</keyword>
<dbReference type="Pfam" id="PF02595">
    <property type="entry name" value="Gly_kinase"/>
    <property type="match status" value="1"/>
</dbReference>
<dbReference type="PANTHER" id="PTHR21599:SF0">
    <property type="entry name" value="GLYCERATE KINASE"/>
    <property type="match status" value="1"/>
</dbReference>
<proteinExistence type="predicted"/>
<accession>A0A1H1PR50</accession>
<name>A0A1H1PR50_9ACTN</name>
<dbReference type="InterPro" id="IPR036129">
    <property type="entry name" value="Glycerate_kinase_sf"/>
</dbReference>
<dbReference type="SUPFAM" id="SSF110738">
    <property type="entry name" value="Glycerate kinase I"/>
    <property type="match status" value="1"/>
</dbReference>
<evidence type="ECO:0000313" key="1">
    <source>
        <dbReference type="EMBL" id="SDS13553.1"/>
    </source>
</evidence>
<dbReference type="RefSeq" id="WP_157683216.1">
    <property type="nucleotide sequence ID" value="NZ_LT629772.1"/>
</dbReference>
<dbReference type="AlphaFoldDB" id="A0A1H1PR50"/>
<dbReference type="GO" id="GO:0008887">
    <property type="term" value="F:glycerate kinase activity"/>
    <property type="evidence" value="ECO:0007669"/>
    <property type="project" value="InterPro"/>
</dbReference>
<organism evidence="1 2">
    <name type="scientific">Microlunatus soli</name>
    <dbReference type="NCBI Taxonomy" id="630515"/>
    <lineage>
        <taxon>Bacteria</taxon>
        <taxon>Bacillati</taxon>
        <taxon>Actinomycetota</taxon>
        <taxon>Actinomycetes</taxon>
        <taxon>Propionibacteriales</taxon>
        <taxon>Propionibacteriaceae</taxon>
        <taxon>Microlunatus</taxon>
    </lineage>
</organism>
<protein>
    <submittedName>
        <fullName evidence="1">Glycerate kinase</fullName>
    </submittedName>
</protein>
<dbReference type="EMBL" id="LT629772">
    <property type="protein sequence ID" value="SDS13553.1"/>
    <property type="molecule type" value="Genomic_DNA"/>
</dbReference>
<reference evidence="1 2" key="1">
    <citation type="submission" date="2016-10" db="EMBL/GenBank/DDBJ databases">
        <authorList>
            <person name="de Groot N.N."/>
        </authorList>
    </citation>
    <scope>NUCLEOTIDE SEQUENCE [LARGE SCALE GENOMIC DNA]</scope>
    <source>
        <strain evidence="1 2">DSM 21800</strain>
    </source>
</reference>
<dbReference type="GO" id="GO:0031388">
    <property type="term" value="P:organic acid phosphorylation"/>
    <property type="evidence" value="ECO:0007669"/>
    <property type="project" value="InterPro"/>
</dbReference>
<dbReference type="Proteomes" id="UP000199103">
    <property type="component" value="Chromosome I"/>
</dbReference>
<dbReference type="STRING" id="630515.SAMN04489812_0992"/>
<keyword evidence="1" id="KW-0418">Kinase</keyword>
<evidence type="ECO:0000313" key="2">
    <source>
        <dbReference type="Proteomes" id="UP000199103"/>
    </source>
</evidence>
<dbReference type="Gene3D" id="3.90.1510.10">
    <property type="entry name" value="Glycerate kinase, domain 2"/>
    <property type="match status" value="1"/>
</dbReference>
<dbReference type="OrthoDB" id="9774290at2"/>
<gene>
    <name evidence="1" type="ORF">SAMN04489812_0992</name>
</gene>
<dbReference type="PANTHER" id="PTHR21599">
    <property type="entry name" value="GLYCERATE KINASE"/>
    <property type="match status" value="1"/>
</dbReference>